<evidence type="ECO:0008006" key="4">
    <source>
        <dbReference type="Google" id="ProtNLM"/>
    </source>
</evidence>
<accession>A0A0R2UB32</accession>
<name>A0A0R2UB32_9GAMM</name>
<feature type="transmembrane region" description="Helical" evidence="1">
    <location>
        <begin position="162"/>
        <end position="181"/>
    </location>
</feature>
<dbReference type="EMBL" id="LICS01000092">
    <property type="protein sequence ID" value="KRO94499.1"/>
    <property type="molecule type" value="Genomic_DNA"/>
</dbReference>
<feature type="transmembrane region" description="Helical" evidence="1">
    <location>
        <begin position="6"/>
        <end position="27"/>
    </location>
</feature>
<feature type="transmembrane region" description="Helical" evidence="1">
    <location>
        <begin position="82"/>
        <end position="102"/>
    </location>
</feature>
<organism evidence="2 3">
    <name type="scientific">SAR86 cluster bacterium BACL1 MAG-120820-bin45</name>
    <dbReference type="NCBI Taxonomy" id="1655612"/>
    <lineage>
        <taxon>Bacteria</taxon>
        <taxon>Pseudomonadati</taxon>
        <taxon>Pseudomonadota</taxon>
        <taxon>Gammaproteobacteria</taxon>
        <taxon>SAR86 cluster</taxon>
    </lineage>
</organism>
<dbReference type="AlphaFoldDB" id="A0A0R2UB32"/>
<keyword evidence="1" id="KW-1133">Transmembrane helix</keyword>
<evidence type="ECO:0000313" key="3">
    <source>
        <dbReference type="Proteomes" id="UP000051027"/>
    </source>
</evidence>
<comment type="caution">
    <text evidence="2">The sequence shown here is derived from an EMBL/GenBank/DDBJ whole genome shotgun (WGS) entry which is preliminary data.</text>
</comment>
<sequence length="193" mass="21471">MKYFLSVSATSFTFSFTLWIIWSYFLMQANLNPSWDGSLIYLPHAARVLCLVYFGYKSIPALYLAEISGPLVFGSVIPDPQMLFLAMVSVLSVPFALFVLSIMGFSLGHTRQSPLNKRNYRHIALIVMVSAMFNALLVNLVLAEFDVNYFGKTPDVIQVARFFVGDILGAATVIVVLAVTFRPLISRPKGNSD</sequence>
<feature type="transmembrane region" description="Helical" evidence="1">
    <location>
        <begin position="123"/>
        <end position="142"/>
    </location>
</feature>
<protein>
    <recommendedName>
        <fullName evidence="4">MASE1 domain-containing protein</fullName>
    </recommendedName>
</protein>
<evidence type="ECO:0000256" key="1">
    <source>
        <dbReference type="SAM" id="Phobius"/>
    </source>
</evidence>
<gene>
    <name evidence="2" type="ORF">ABS10_02345</name>
</gene>
<keyword evidence="1" id="KW-0472">Membrane</keyword>
<keyword evidence="1" id="KW-0812">Transmembrane</keyword>
<proteinExistence type="predicted"/>
<reference evidence="2 3" key="1">
    <citation type="submission" date="2015-10" db="EMBL/GenBank/DDBJ databases">
        <title>Metagenome-Assembled Genomes uncover a global brackish microbiome.</title>
        <authorList>
            <person name="Hugerth L.W."/>
            <person name="Larsson J."/>
            <person name="Alneberg J."/>
            <person name="Lindh M.V."/>
            <person name="Legrand C."/>
            <person name="Pinhassi J."/>
            <person name="Andersson A.F."/>
        </authorList>
    </citation>
    <scope>NUCLEOTIDE SEQUENCE [LARGE SCALE GENOMIC DNA]</scope>
    <source>
        <strain evidence="2">BACL1 MAG-120820-bin45</strain>
    </source>
</reference>
<evidence type="ECO:0000313" key="2">
    <source>
        <dbReference type="EMBL" id="KRO94499.1"/>
    </source>
</evidence>
<dbReference type="Proteomes" id="UP000051027">
    <property type="component" value="Unassembled WGS sequence"/>
</dbReference>